<keyword evidence="4 5" id="KW-0326">Glycosidase</keyword>
<dbReference type="Pfam" id="PF16499">
    <property type="entry name" value="Melibiase_2"/>
    <property type="match status" value="1"/>
</dbReference>
<gene>
    <name evidence="7" type="ORF">I5M32_03130</name>
</gene>
<proteinExistence type="inferred from homology"/>
<evidence type="ECO:0000313" key="7">
    <source>
        <dbReference type="EMBL" id="MBK0381941.1"/>
    </source>
</evidence>
<dbReference type="PROSITE" id="PS51257">
    <property type="entry name" value="PROKAR_LIPOPROTEIN"/>
    <property type="match status" value="1"/>
</dbReference>
<name>A0ABS1BHV4_9SPHI</name>
<dbReference type="SUPFAM" id="SSF51445">
    <property type="entry name" value="(Trans)glycosidases"/>
    <property type="match status" value="1"/>
</dbReference>
<organism evidence="7 8">
    <name type="scientific">Pedobacter segetis</name>
    <dbReference type="NCBI Taxonomy" id="2793069"/>
    <lineage>
        <taxon>Bacteria</taxon>
        <taxon>Pseudomonadati</taxon>
        <taxon>Bacteroidota</taxon>
        <taxon>Sphingobacteriia</taxon>
        <taxon>Sphingobacteriales</taxon>
        <taxon>Sphingobacteriaceae</taxon>
        <taxon>Pedobacter</taxon>
    </lineage>
</organism>
<evidence type="ECO:0000313" key="8">
    <source>
        <dbReference type="Proteomes" id="UP000660024"/>
    </source>
</evidence>
<dbReference type="InterPro" id="IPR013780">
    <property type="entry name" value="Glyco_hydro_b"/>
</dbReference>
<keyword evidence="8" id="KW-1185">Reference proteome</keyword>
<comment type="catalytic activity">
    <reaction evidence="5">
        <text>Hydrolysis of terminal, non-reducing alpha-D-galactose residues in alpha-D-galactosides, including galactose oligosaccharides, galactomannans and galactolipids.</text>
        <dbReference type="EC" id="3.2.1.22"/>
    </reaction>
</comment>
<dbReference type="InterPro" id="IPR002241">
    <property type="entry name" value="Glyco_hydro_27"/>
</dbReference>
<dbReference type="GO" id="GO:0016787">
    <property type="term" value="F:hydrolase activity"/>
    <property type="evidence" value="ECO:0007669"/>
    <property type="project" value="UniProtKB-KW"/>
</dbReference>
<dbReference type="EMBL" id="JAEHFY010000003">
    <property type="protein sequence ID" value="MBK0381941.1"/>
    <property type="molecule type" value="Genomic_DNA"/>
</dbReference>
<evidence type="ECO:0000259" key="6">
    <source>
        <dbReference type="Pfam" id="PF17801"/>
    </source>
</evidence>
<dbReference type="Gene3D" id="2.60.40.1180">
    <property type="entry name" value="Golgi alpha-mannosidase II"/>
    <property type="match status" value="1"/>
</dbReference>
<evidence type="ECO:0000256" key="5">
    <source>
        <dbReference type="RuleBase" id="RU361168"/>
    </source>
</evidence>
<evidence type="ECO:0000256" key="3">
    <source>
        <dbReference type="ARBA" id="ARBA00022801"/>
    </source>
</evidence>
<dbReference type="PANTHER" id="PTHR11452:SF75">
    <property type="entry name" value="ALPHA-GALACTOSIDASE MEL1"/>
    <property type="match status" value="1"/>
</dbReference>
<dbReference type="EC" id="3.2.1.22" evidence="5"/>
<keyword evidence="2" id="KW-0732">Signal</keyword>
<dbReference type="PRINTS" id="PR00740">
    <property type="entry name" value="GLHYDRLASE27"/>
</dbReference>
<dbReference type="CDD" id="cd14792">
    <property type="entry name" value="GH27"/>
    <property type="match status" value="1"/>
</dbReference>
<evidence type="ECO:0000256" key="1">
    <source>
        <dbReference type="ARBA" id="ARBA00009743"/>
    </source>
</evidence>
<accession>A0ABS1BHV4</accession>
<dbReference type="InterPro" id="IPR017853">
    <property type="entry name" value="GH"/>
</dbReference>
<reference evidence="7 8" key="1">
    <citation type="submission" date="2020-12" db="EMBL/GenBank/DDBJ databases">
        <title>Bacterial novel species Pedobacter sp. SD-b isolated from soil.</title>
        <authorList>
            <person name="Jung H.-Y."/>
        </authorList>
    </citation>
    <scope>NUCLEOTIDE SEQUENCE [LARGE SCALE GENOMIC DNA]</scope>
    <source>
        <strain evidence="7 8">SD-b</strain>
    </source>
</reference>
<dbReference type="InterPro" id="IPR013785">
    <property type="entry name" value="Aldolase_TIM"/>
</dbReference>
<comment type="similarity">
    <text evidence="1 5">Belongs to the glycosyl hydrolase 27 family.</text>
</comment>
<dbReference type="Gene3D" id="3.20.20.70">
    <property type="entry name" value="Aldolase class I"/>
    <property type="match status" value="1"/>
</dbReference>
<dbReference type="InterPro" id="IPR041233">
    <property type="entry name" value="Melibiase_C"/>
</dbReference>
<dbReference type="RefSeq" id="WP_200584722.1">
    <property type="nucleotide sequence ID" value="NZ_JAEHFY010000003.1"/>
</dbReference>
<comment type="caution">
    <text evidence="7">The sequence shown here is derived from an EMBL/GenBank/DDBJ whole genome shotgun (WGS) entry which is preliminary data.</text>
</comment>
<dbReference type="PANTHER" id="PTHR11452">
    <property type="entry name" value="ALPHA-GALACTOSIDASE/ALPHA-N-ACETYLGALACTOSAMINIDASE"/>
    <property type="match status" value="1"/>
</dbReference>
<dbReference type="Proteomes" id="UP000660024">
    <property type="component" value="Unassembled WGS sequence"/>
</dbReference>
<feature type="domain" description="Alpha galactosidase C-terminal" evidence="6">
    <location>
        <begin position="315"/>
        <end position="395"/>
    </location>
</feature>
<keyword evidence="3 5" id="KW-0378">Hydrolase</keyword>
<sequence>MKNSLYLIILVLSICSCKTLKQSDRQLHPSSPPTMGWASWNHFHININEEIIKSQANAMVDLGLRDIGYKFINIDDGFYGGRDSTGNILINKQKFPNGMKVVSDYIHAKKLMAGIYTDAGINTCGSKGAKDTLGVGMGLFGHDEQDLNLYLKKWNYDFIKIDWCGGVNAGLDDQIRYTEIGNKIRQIKPSAIYNVCRWKFPGNWVTQVADSWRISGDIANNFKSVLKIIDLNADLWRFSTYGHYNDMDMLQVGRGMTYDEDKTHFSMWCMMQSPLLLGNDLTKMSKQTLEIISNKELIDLDQSKFVYQARRLVDDGDLEIWGRPLFSTMSGEVAVALLNRSEKAEKISLNTDSIGIDNKKGYVIKDLWTKENYPSSSANEISREVPPHGIVVLKIKGTAKPYNRFQFSDAKMPKK</sequence>
<protein>
    <recommendedName>
        <fullName evidence="5">Alpha-galactosidase</fullName>
        <ecNumber evidence="5">3.2.1.22</ecNumber>
    </recommendedName>
    <alternativeName>
        <fullName evidence="5">Melibiase</fullName>
    </alternativeName>
</protein>
<evidence type="ECO:0000256" key="4">
    <source>
        <dbReference type="ARBA" id="ARBA00023295"/>
    </source>
</evidence>
<evidence type="ECO:0000256" key="2">
    <source>
        <dbReference type="ARBA" id="ARBA00022729"/>
    </source>
</evidence>
<keyword evidence="5" id="KW-1015">Disulfide bond</keyword>
<dbReference type="Pfam" id="PF17801">
    <property type="entry name" value="Melibiase_C"/>
    <property type="match status" value="1"/>
</dbReference>
<dbReference type="SUPFAM" id="SSF51011">
    <property type="entry name" value="Glycosyl hydrolase domain"/>
    <property type="match status" value="1"/>
</dbReference>